<evidence type="ECO:0000256" key="4">
    <source>
        <dbReference type="ARBA" id="ARBA00023054"/>
    </source>
</evidence>
<dbReference type="Gene3D" id="1.25.40.10">
    <property type="entry name" value="Tetratricopeptide repeat domain"/>
    <property type="match status" value="1"/>
</dbReference>
<dbReference type="SMR" id="A0A843XVV1"/>
<comment type="subcellular location">
    <subcellularLocation>
        <location evidence="1">Nucleus</location>
    </subcellularLocation>
</comment>
<comment type="caution">
    <text evidence="9">The sequence shown here is derived from an EMBL/GenBank/DDBJ whole genome shotgun (WGS) entry which is preliminary data.</text>
</comment>
<keyword evidence="3 7" id="KW-0802">TPR repeat</keyword>
<name>A0A843XVV1_COLES</name>
<dbReference type="OrthoDB" id="10258631at2759"/>
<proteinExistence type="inferred from homology"/>
<keyword evidence="10" id="KW-1185">Reference proteome</keyword>
<accession>A0A843XVV1</accession>
<evidence type="ECO:0000256" key="2">
    <source>
        <dbReference type="ARBA" id="ARBA00022737"/>
    </source>
</evidence>
<dbReference type="SUPFAM" id="SSF48452">
    <property type="entry name" value="TPR-like"/>
    <property type="match status" value="1"/>
</dbReference>
<protein>
    <recommendedName>
        <fullName evidence="11">Protein POLLENLESS 3-LIKE 2</fullName>
    </recommendedName>
</protein>
<evidence type="ECO:0000256" key="7">
    <source>
        <dbReference type="PROSITE-ProRule" id="PRU00339"/>
    </source>
</evidence>
<dbReference type="PROSITE" id="PS50005">
    <property type="entry name" value="TPR"/>
    <property type="match status" value="1"/>
</dbReference>
<dbReference type="PANTHER" id="PTHR36326:SF7">
    <property type="entry name" value="PROTEIN POLLENLESS 3-LIKE 2"/>
    <property type="match status" value="1"/>
</dbReference>
<evidence type="ECO:0000256" key="6">
    <source>
        <dbReference type="ARBA" id="ARBA00025750"/>
    </source>
</evidence>
<dbReference type="GO" id="GO:0005634">
    <property type="term" value="C:nucleus"/>
    <property type="evidence" value="ECO:0007669"/>
    <property type="project" value="UniProtKB-SubCell"/>
</dbReference>
<keyword evidence="2" id="KW-0677">Repeat</keyword>
<evidence type="ECO:0000313" key="10">
    <source>
        <dbReference type="Proteomes" id="UP000652761"/>
    </source>
</evidence>
<comment type="similarity">
    <text evidence="6">Belongs to the MS5 protein family.</text>
</comment>
<evidence type="ECO:0000313" key="9">
    <source>
        <dbReference type="EMBL" id="MQM22897.1"/>
    </source>
</evidence>
<keyword evidence="4" id="KW-0175">Coiled coil</keyword>
<dbReference type="InterPro" id="IPR019734">
    <property type="entry name" value="TPR_rpt"/>
</dbReference>
<evidence type="ECO:0000256" key="3">
    <source>
        <dbReference type="ARBA" id="ARBA00022803"/>
    </source>
</evidence>
<dbReference type="SMART" id="SM00028">
    <property type="entry name" value="TPR"/>
    <property type="match status" value="1"/>
</dbReference>
<dbReference type="EMBL" id="NMUH01014331">
    <property type="protein sequence ID" value="MQM22897.1"/>
    <property type="molecule type" value="Genomic_DNA"/>
</dbReference>
<gene>
    <name evidence="9" type="ORF">Taro_055956</name>
</gene>
<dbReference type="PANTHER" id="PTHR36326">
    <property type="entry name" value="PROTEIN POLLENLESS 3-LIKE 2"/>
    <property type="match status" value="1"/>
</dbReference>
<sequence>MMQDPWSAAGVGIRPTKSAPCSPIKPILPMRSESFHIAHKVPLGDTPYVRAKRVQLVNKDPEKAIALFWAAINAGDRVDSALKDMAIVMKQQNRSEEAIEAIKSLRSRCSDQAQESLDNILLDLYKKCGRLEDQIALLRHKLHLIQQGFAFNGKRTKTARSQGRKFQVSLEQEATRLLGNLGWALMQQDNYAEAEAAYRQALLIGSDNNKMCNLGICLMKQGRVAEAKETLKRVRPAMTDGPRGVDSHLKAFDRAQEMLGDLETKTACCNTSGDRWSSEVFFPGTSSVWQPQPCLDLAGAQDDFGDENVDVNRMTATRGVGGGSSKAELTASLMANNPLNVAAPPFYSKLVNKTEDHVVVNRFQDPLGNLKRSRSGGEVLANLPLATRSGAEALGNLPLVTREKPGKPKGTVPPPALAGSDKWVGELLPDDDAFDEAIVAAVLAPVLEAAEVTTAVQAGNTGPGGGGGGATTTLGGGERKVGKRLRVFEDITHCLSPRA</sequence>
<dbReference type="Pfam" id="PF14559">
    <property type="entry name" value="TPR_19"/>
    <property type="match status" value="1"/>
</dbReference>
<evidence type="ECO:0000256" key="5">
    <source>
        <dbReference type="ARBA" id="ARBA00023242"/>
    </source>
</evidence>
<evidence type="ECO:0000256" key="8">
    <source>
        <dbReference type="SAM" id="MobiDB-lite"/>
    </source>
</evidence>
<dbReference type="InterPro" id="IPR011990">
    <property type="entry name" value="TPR-like_helical_dom_sf"/>
</dbReference>
<feature type="repeat" description="TPR" evidence="7">
    <location>
        <begin position="175"/>
        <end position="208"/>
    </location>
</feature>
<evidence type="ECO:0008006" key="11">
    <source>
        <dbReference type="Google" id="ProtNLM"/>
    </source>
</evidence>
<feature type="compositionally biased region" description="Gly residues" evidence="8">
    <location>
        <begin position="461"/>
        <end position="476"/>
    </location>
</feature>
<feature type="region of interest" description="Disordered" evidence="8">
    <location>
        <begin position="457"/>
        <end position="478"/>
    </location>
</feature>
<dbReference type="AlphaFoldDB" id="A0A843XVV1"/>
<evidence type="ECO:0000256" key="1">
    <source>
        <dbReference type="ARBA" id="ARBA00004123"/>
    </source>
</evidence>
<dbReference type="InterPro" id="IPR044961">
    <property type="entry name" value="MS5/SDI1"/>
</dbReference>
<reference evidence="9" key="1">
    <citation type="submission" date="2017-07" db="EMBL/GenBank/DDBJ databases">
        <title>Taro Niue Genome Assembly and Annotation.</title>
        <authorList>
            <person name="Atibalentja N."/>
            <person name="Keating K."/>
            <person name="Fields C.J."/>
        </authorList>
    </citation>
    <scope>NUCLEOTIDE SEQUENCE</scope>
    <source>
        <strain evidence="9">Niue_2</strain>
        <tissue evidence="9">Leaf</tissue>
    </source>
</reference>
<keyword evidence="5" id="KW-0539">Nucleus</keyword>
<organism evidence="9 10">
    <name type="scientific">Colocasia esculenta</name>
    <name type="common">Wild taro</name>
    <name type="synonym">Arum esculentum</name>
    <dbReference type="NCBI Taxonomy" id="4460"/>
    <lineage>
        <taxon>Eukaryota</taxon>
        <taxon>Viridiplantae</taxon>
        <taxon>Streptophyta</taxon>
        <taxon>Embryophyta</taxon>
        <taxon>Tracheophyta</taxon>
        <taxon>Spermatophyta</taxon>
        <taxon>Magnoliopsida</taxon>
        <taxon>Liliopsida</taxon>
        <taxon>Araceae</taxon>
        <taxon>Aroideae</taxon>
        <taxon>Colocasieae</taxon>
        <taxon>Colocasia</taxon>
    </lineage>
</organism>
<dbReference type="Proteomes" id="UP000652761">
    <property type="component" value="Unassembled WGS sequence"/>
</dbReference>